<evidence type="ECO:0000313" key="3">
    <source>
        <dbReference type="EMBL" id="MPW26306.1"/>
    </source>
</evidence>
<evidence type="ECO:0000256" key="1">
    <source>
        <dbReference type="ARBA" id="ARBA00008439"/>
    </source>
</evidence>
<dbReference type="AlphaFoldDB" id="A0A6A7KA88"/>
<organism evidence="3 4">
    <name type="scientific">Alkalibaculum sporogenes</name>
    <dbReference type="NCBI Taxonomy" id="2655001"/>
    <lineage>
        <taxon>Bacteria</taxon>
        <taxon>Bacillati</taxon>
        <taxon>Bacillota</taxon>
        <taxon>Clostridia</taxon>
        <taxon>Eubacteriales</taxon>
        <taxon>Eubacteriaceae</taxon>
        <taxon>Alkalibaculum</taxon>
    </lineage>
</organism>
<proteinExistence type="inferred from homology"/>
<dbReference type="PANTHER" id="PTHR40066:SF1">
    <property type="entry name" value="UPF0473 PROTEIN CBO2561_CLC_2432"/>
    <property type="match status" value="1"/>
</dbReference>
<dbReference type="PANTHER" id="PTHR40066">
    <property type="entry name" value="UPF0473 PROTEIN CBO2561/CLC_2432"/>
    <property type="match status" value="1"/>
</dbReference>
<dbReference type="Pfam" id="PF06949">
    <property type="entry name" value="DUF1292"/>
    <property type="match status" value="1"/>
</dbReference>
<comment type="caution">
    <text evidence="3">The sequence shown here is derived from an EMBL/GenBank/DDBJ whole genome shotgun (WGS) entry which is preliminary data.</text>
</comment>
<reference evidence="3 4" key="1">
    <citation type="submission" date="2019-10" db="EMBL/GenBank/DDBJ databases">
        <title>Alkalibaculum tamaniensis sp.nov., a new alkaliphilic acetogen, isolated on methoxylated aromatics from a mud volcano.</title>
        <authorList>
            <person name="Khomyakova M.A."/>
            <person name="Merkel A.Y."/>
            <person name="Bonch-Osmolovskaya E.A."/>
            <person name="Slobodkin A.I."/>
        </authorList>
    </citation>
    <scope>NUCLEOTIDE SEQUENCE [LARGE SCALE GENOMIC DNA]</scope>
    <source>
        <strain evidence="3 4">M08DMB</strain>
    </source>
</reference>
<name>A0A6A7KA88_9FIRM</name>
<dbReference type="EMBL" id="WHNX01000016">
    <property type="protein sequence ID" value="MPW26306.1"/>
    <property type="molecule type" value="Genomic_DNA"/>
</dbReference>
<gene>
    <name evidence="3" type="ORF">GC105_10950</name>
</gene>
<evidence type="ECO:0000256" key="2">
    <source>
        <dbReference type="HAMAP-Rule" id="MF_01448"/>
    </source>
</evidence>
<dbReference type="InterPro" id="IPR009711">
    <property type="entry name" value="UPF0473"/>
</dbReference>
<accession>A0A6A7KA88</accession>
<comment type="similarity">
    <text evidence="1 2">Belongs to the UPF0473 family.</text>
</comment>
<keyword evidence="4" id="KW-1185">Reference proteome</keyword>
<evidence type="ECO:0000313" key="4">
    <source>
        <dbReference type="Proteomes" id="UP000440004"/>
    </source>
</evidence>
<dbReference type="Proteomes" id="UP000440004">
    <property type="component" value="Unassembled WGS sequence"/>
</dbReference>
<protein>
    <recommendedName>
        <fullName evidence="2">UPF0473 protein GC105_10950</fullName>
    </recommendedName>
</protein>
<sequence length="83" mass="9719">MQENENTIILLDEEGNEVELELIITMEKEGTEYALLKNLEDESDDMFAFRIDEDGEGDILTPIEDDDEIEMIQEMYNEIIKED</sequence>
<dbReference type="RefSeq" id="WP_152804689.1">
    <property type="nucleotide sequence ID" value="NZ_WHNX01000016.1"/>
</dbReference>
<dbReference type="HAMAP" id="MF_01448">
    <property type="entry name" value="UPF0473"/>
    <property type="match status" value="1"/>
</dbReference>